<feature type="domain" description="Homeobox" evidence="6">
    <location>
        <begin position="18"/>
        <end position="78"/>
    </location>
</feature>
<keyword evidence="8" id="KW-1185">Reference proteome</keyword>
<evidence type="ECO:0000313" key="8">
    <source>
        <dbReference type="Proteomes" id="UP000650833"/>
    </source>
</evidence>
<organism evidence="7 8">
    <name type="scientific">Mucor plumbeus</name>
    <dbReference type="NCBI Taxonomy" id="97098"/>
    <lineage>
        <taxon>Eukaryota</taxon>
        <taxon>Fungi</taxon>
        <taxon>Fungi incertae sedis</taxon>
        <taxon>Mucoromycota</taxon>
        <taxon>Mucoromycotina</taxon>
        <taxon>Mucoromycetes</taxon>
        <taxon>Mucorales</taxon>
        <taxon>Mucorineae</taxon>
        <taxon>Mucoraceae</taxon>
        <taxon>Mucor</taxon>
    </lineage>
</organism>
<dbReference type="InterPro" id="IPR009057">
    <property type="entry name" value="Homeodomain-like_sf"/>
</dbReference>
<dbReference type="PANTHER" id="PTHR24324">
    <property type="entry name" value="HOMEOBOX PROTEIN HHEX"/>
    <property type="match status" value="1"/>
</dbReference>
<comment type="subcellular location">
    <subcellularLocation>
        <location evidence="3 4">Nucleus</location>
    </subcellularLocation>
</comment>
<dbReference type="CDD" id="cd00086">
    <property type="entry name" value="homeodomain"/>
    <property type="match status" value="1"/>
</dbReference>
<feature type="compositionally biased region" description="Basic residues" evidence="5">
    <location>
        <begin position="79"/>
        <end position="88"/>
    </location>
</feature>
<name>A0A8H7V813_9FUNG</name>
<dbReference type="OrthoDB" id="6159439at2759"/>
<evidence type="ECO:0000256" key="5">
    <source>
        <dbReference type="SAM" id="MobiDB-lite"/>
    </source>
</evidence>
<sequence>MRSEDKKLSQSVAKLSLSTVAKRRMRTSKEEMAILEQYFAQNRNPNNNQKREIAAAVQMSERSVHFWFQNRRAKENKKNKLKSQKQKKKAVDKGDNSPQQQPSVAAVNNNYFTRSKDKYRPQLPPISTFVNYRNNPIAGLDISYYFHHNTFGIEESMKQWSDYHHDQQAHY</sequence>
<dbReference type="Gene3D" id="1.10.10.60">
    <property type="entry name" value="Homeodomain-like"/>
    <property type="match status" value="1"/>
</dbReference>
<feature type="DNA-binding region" description="Homeobox" evidence="3">
    <location>
        <begin position="20"/>
        <end position="79"/>
    </location>
</feature>
<dbReference type="GO" id="GO:0000978">
    <property type="term" value="F:RNA polymerase II cis-regulatory region sequence-specific DNA binding"/>
    <property type="evidence" value="ECO:0007669"/>
    <property type="project" value="TreeGrafter"/>
</dbReference>
<feature type="region of interest" description="Disordered" evidence="5">
    <location>
        <begin position="68"/>
        <end position="106"/>
    </location>
</feature>
<keyword evidence="3 4" id="KW-0539">Nucleus</keyword>
<dbReference type="PANTHER" id="PTHR24324:SF9">
    <property type="entry name" value="HOMEOBOX DOMAIN-CONTAINING PROTEIN"/>
    <property type="match status" value="1"/>
</dbReference>
<evidence type="ECO:0000256" key="1">
    <source>
        <dbReference type="ARBA" id="ARBA00023125"/>
    </source>
</evidence>
<dbReference type="GO" id="GO:0005634">
    <property type="term" value="C:nucleus"/>
    <property type="evidence" value="ECO:0007669"/>
    <property type="project" value="UniProtKB-SubCell"/>
</dbReference>
<dbReference type="EMBL" id="JAEPRC010000036">
    <property type="protein sequence ID" value="KAG2213576.1"/>
    <property type="molecule type" value="Genomic_DNA"/>
</dbReference>
<dbReference type="Proteomes" id="UP000650833">
    <property type="component" value="Unassembled WGS sequence"/>
</dbReference>
<evidence type="ECO:0000259" key="6">
    <source>
        <dbReference type="PROSITE" id="PS50071"/>
    </source>
</evidence>
<protein>
    <recommendedName>
        <fullName evidence="6">Homeobox domain-containing protein</fullName>
    </recommendedName>
</protein>
<dbReference type="InterPro" id="IPR051000">
    <property type="entry name" value="Homeobox_DNA-bind_prot"/>
</dbReference>
<evidence type="ECO:0000313" key="7">
    <source>
        <dbReference type="EMBL" id="KAG2213576.1"/>
    </source>
</evidence>
<dbReference type="GO" id="GO:0030154">
    <property type="term" value="P:cell differentiation"/>
    <property type="evidence" value="ECO:0007669"/>
    <property type="project" value="TreeGrafter"/>
</dbReference>
<dbReference type="PROSITE" id="PS50071">
    <property type="entry name" value="HOMEOBOX_2"/>
    <property type="match status" value="1"/>
</dbReference>
<gene>
    <name evidence="7" type="ORF">INT46_002282</name>
</gene>
<evidence type="ECO:0000256" key="3">
    <source>
        <dbReference type="PROSITE-ProRule" id="PRU00108"/>
    </source>
</evidence>
<accession>A0A8H7V813</accession>
<reference evidence="7" key="1">
    <citation type="submission" date="2020-12" db="EMBL/GenBank/DDBJ databases">
        <title>Metabolic potential, ecology and presence of endohyphal bacteria is reflected in genomic diversity of Mucoromycotina.</title>
        <authorList>
            <person name="Muszewska A."/>
            <person name="Okrasinska A."/>
            <person name="Steczkiewicz K."/>
            <person name="Drgas O."/>
            <person name="Orlowska M."/>
            <person name="Perlinska-Lenart U."/>
            <person name="Aleksandrzak-Piekarczyk T."/>
            <person name="Szatraj K."/>
            <person name="Zielenkiewicz U."/>
            <person name="Pilsyk S."/>
            <person name="Malc E."/>
            <person name="Mieczkowski P."/>
            <person name="Kruszewska J.S."/>
            <person name="Biernat P."/>
            <person name="Pawlowska J."/>
        </authorList>
    </citation>
    <scope>NUCLEOTIDE SEQUENCE</scope>
    <source>
        <strain evidence="7">CBS 226.32</strain>
    </source>
</reference>
<dbReference type="AlphaFoldDB" id="A0A8H7V813"/>
<dbReference type="GO" id="GO:0006357">
    <property type="term" value="P:regulation of transcription by RNA polymerase II"/>
    <property type="evidence" value="ECO:0007669"/>
    <property type="project" value="TreeGrafter"/>
</dbReference>
<keyword evidence="1 3" id="KW-0238">DNA-binding</keyword>
<proteinExistence type="predicted"/>
<feature type="compositionally biased region" description="Polar residues" evidence="5">
    <location>
        <begin position="96"/>
        <end position="106"/>
    </location>
</feature>
<dbReference type="SMART" id="SM00389">
    <property type="entry name" value="HOX"/>
    <property type="match status" value="1"/>
</dbReference>
<dbReference type="SUPFAM" id="SSF46689">
    <property type="entry name" value="Homeodomain-like"/>
    <property type="match status" value="1"/>
</dbReference>
<evidence type="ECO:0000256" key="2">
    <source>
        <dbReference type="ARBA" id="ARBA00023155"/>
    </source>
</evidence>
<dbReference type="InterPro" id="IPR001356">
    <property type="entry name" value="HD"/>
</dbReference>
<comment type="caution">
    <text evidence="7">The sequence shown here is derived from an EMBL/GenBank/DDBJ whole genome shotgun (WGS) entry which is preliminary data.</text>
</comment>
<keyword evidence="2 3" id="KW-0371">Homeobox</keyword>
<evidence type="ECO:0000256" key="4">
    <source>
        <dbReference type="RuleBase" id="RU000682"/>
    </source>
</evidence>
<dbReference type="Pfam" id="PF00046">
    <property type="entry name" value="Homeodomain"/>
    <property type="match status" value="1"/>
</dbReference>